<reference evidence="10 11" key="1">
    <citation type="journal article" date="2016" name="Sci. Rep.">
        <title>Insights into Adaptations to a Near-Obligate Nematode Endoparasitic Lifestyle from the Finished Genome of Drechmeria coniospora.</title>
        <authorList>
            <person name="Zhang L."/>
            <person name="Zhou Z."/>
            <person name="Guo Q."/>
            <person name="Fokkens L."/>
            <person name="Miskei M."/>
            <person name="Pocsi I."/>
            <person name="Zhang W."/>
            <person name="Chen M."/>
            <person name="Wang L."/>
            <person name="Sun Y."/>
            <person name="Donzelli B.G."/>
            <person name="Gibson D.M."/>
            <person name="Nelson D.R."/>
            <person name="Luo J.G."/>
            <person name="Rep M."/>
            <person name="Liu H."/>
            <person name="Yang S."/>
            <person name="Wang J."/>
            <person name="Krasnoff S.B."/>
            <person name="Xu Y."/>
            <person name="Molnar I."/>
            <person name="Lin M."/>
        </authorList>
    </citation>
    <scope>NUCLEOTIDE SEQUENCE [LARGE SCALE GENOMIC DNA]</scope>
    <source>
        <strain evidence="10 11">ARSEF 6962</strain>
    </source>
</reference>
<sequence length="633" mass="69192">MAPRARRGEAAAEPQAFHELGVRGRKTGVFLPDGGERDEHGMQPLDAIFSSPNKAAASTNGVEDSSGSEDMDIASSAGPGPRTLLKNQRSLKFPLPRSRSPAKTNLASPARKNPLVGQLSSLARRSAAEDRDVTVTRKLDFDAKTARSAAGSARAKTNGVNGKRRANVQEDGGDDDDEVLGDSAHINFDEMVEQSIQMVDAMGGDDEDPPFSPRGAPDEEDRDNRSDEDAPAVSPIARRPPPHSERKESKKRRSLRSSAGGTGHTESPPPAELQEEDEEPRRHKRQRIQPPPGPPAAAPSAKRAAPAVAASKAKAKAKAIPINGGKPNTMKKAKSQGQPLARKTKAQIAKSDAALDTGEASFVALQRGPPLPKSRGLVTVRGGGETMTQTRSGRHSFKPVEYWRGEQIIREEEEQADMFYKDDFVLPTIKEVVRVERELPPPPKRATRGKGRPPSKAKQRQNTIVEDDEELEEWEYNPGTVTGEIVLWEPEHEQEPPADDEPVQVMDDRIAISADAIQTSDIKDATFRFAKTLTMPFMGAGVVDLPPGAEKRPKNSRKMHMVFFVHYGKVLVTINEAQFRISAGGTWFVPRGNFYSITNDYDNPSRIFFAQACEIMAPRPDEAEEEPTVPLAY</sequence>
<evidence type="ECO:0000256" key="6">
    <source>
        <dbReference type="ARBA" id="ARBA00075033"/>
    </source>
</evidence>
<evidence type="ECO:0000256" key="2">
    <source>
        <dbReference type="ARBA" id="ARBA00010291"/>
    </source>
</evidence>
<evidence type="ECO:0000256" key="5">
    <source>
        <dbReference type="ARBA" id="ARBA00057947"/>
    </source>
</evidence>
<dbReference type="SUPFAM" id="SSF51182">
    <property type="entry name" value="RmlC-like cupins"/>
    <property type="match status" value="1"/>
</dbReference>
<comment type="similarity">
    <text evidence="2">Belongs to the CENP-C/MIF2 family.</text>
</comment>
<feature type="compositionally biased region" description="Acidic residues" evidence="7">
    <location>
        <begin position="171"/>
        <end position="180"/>
    </location>
</feature>
<dbReference type="EMBL" id="LAYC01000001">
    <property type="protein sequence ID" value="KYK61278.1"/>
    <property type="molecule type" value="Genomic_DNA"/>
</dbReference>
<dbReference type="Pfam" id="PF15624">
    <property type="entry name" value="Mif2_N"/>
    <property type="match status" value="1"/>
</dbReference>
<comment type="subcellular location">
    <subcellularLocation>
        <location evidence="1">Nucleus</location>
    </subcellularLocation>
</comment>
<dbReference type="InterPro" id="IPR014710">
    <property type="entry name" value="RmlC-like_jellyroll"/>
</dbReference>
<keyword evidence="3" id="KW-0238">DNA-binding</keyword>
<dbReference type="GO" id="GO:0051382">
    <property type="term" value="P:kinetochore assembly"/>
    <property type="evidence" value="ECO:0007669"/>
    <property type="project" value="InterPro"/>
</dbReference>
<feature type="compositionally biased region" description="Basic and acidic residues" evidence="7">
    <location>
        <begin position="1"/>
        <end position="10"/>
    </location>
</feature>
<proteinExistence type="inferred from homology"/>
<keyword evidence="11" id="KW-1185">Reference proteome</keyword>
<dbReference type="Gene3D" id="2.60.120.10">
    <property type="entry name" value="Jelly Rolls"/>
    <property type="match status" value="1"/>
</dbReference>
<dbReference type="OrthoDB" id="1939643at2759"/>
<dbReference type="PANTHER" id="PTHR16684:SF11">
    <property type="entry name" value="CENTROMERE PROTEIN C"/>
    <property type="match status" value="1"/>
</dbReference>
<dbReference type="InterPro" id="IPR025974">
    <property type="entry name" value="Mif2/CENP-C_cupin"/>
</dbReference>
<dbReference type="GO" id="GO:0019237">
    <property type="term" value="F:centromeric DNA binding"/>
    <property type="evidence" value="ECO:0007669"/>
    <property type="project" value="InterPro"/>
</dbReference>
<dbReference type="Proteomes" id="UP000076580">
    <property type="component" value="Chromosome 01"/>
</dbReference>
<dbReference type="PANTHER" id="PTHR16684">
    <property type="entry name" value="CENTROMERE PROTEIN C"/>
    <property type="match status" value="1"/>
</dbReference>
<feature type="domain" description="Mif2 N-terminal" evidence="9">
    <location>
        <begin position="17"/>
        <end position="141"/>
    </location>
</feature>
<dbReference type="GO" id="GO:0051455">
    <property type="term" value="P:spindle attachment to meiosis I kinetochore"/>
    <property type="evidence" value="ECO:0007669"/>
    <property type="project" value="TreeGrafter"/>
</dbReference>
<dbReference type="InterPro" id="IPR011051">
    <property type="entry name" value="RmlC_Cupin_sf"/>
</dbReference>
<comment type="function">
    <text evidence="5">Component of the kinetochore, a multiprotein complex that assembles on centromeric DNA and attaches chromosomes to spindle microtubules, mediating chromosome segregation and sister chromatid segregation during meiosis and mitosis. Component of the inner kinetochore constitutive centromere-associated network (CCAN), which serves as a structural platform for outer kinetochore assembly.</text>
</comment>
<feature type="compositionally biased region" description="Polar residues" evidence="7">
    <location>
        <begin position="50"/>
        <end position="65"/>
    </location>
</feature>
<dbReference type="Pfam" id="PF11699">
    <property type="entry name" value="CENP-C_C"/>
    <property type="match status" value="1"/>
</dbReference>
<evidence type="ECO:0000256" key="1">
    <source>
        <dbReference type="ARBA" id="ARBA00004123"/>
    </source>
</evidence>
<keyword evidence="4" id="KW-0539">Nucleus</keyword>
<dbReference type="GO" id="GO:0051315">
    <property type="term" value="P:attachment of mitotic spindle microtubules to kinetochore"/>
    <property type="evidence" value="ECO:0007669"/>
    <property type="project" value="TreeGrafter"/>
</dbReference>
<organism evidence="10 11">
    <name type="scientific">Drechmeria coniospora</name>
    <name type="common">Nematophagous fungus</name>
    <name type="synonym">Meria coniospora</name>
    <dbReference type="NCBI Taxonomy" id="98403"/>
    <lineage>
        <taxon>Eukaryota</taxon>
        <taxon>Fungi</taxon>
        <taxon>Dikarya</taxon>
        <taxon>Ascomycota</taxon>
        <taxon>Pezizomycotina</taxon>
        <taxon>Sordariomycetes</taxon>
        <taxon>Hypocreomycetidae</taxon>
        <taxon>Hypocreales</taxon>
        <taxon>Ophiocordycipitaceae</taxon>
        <taxon>Drechmeria</taxon>
    </lineage>
</organism>
<dbReference type="GO" id="GO:0000776">
    <property type="term" value="C:kinetochore"/>
    <property type="evidence" value="ECO:0007669"/>
    <property type="project" value="InterPro"/>
</dbReference>
<dbReference type="InterPro" id="IPR028929">
    <property type="entry name" value="Mif2_N"/>
</dbReference>
<evidence type="ECO:0000256" key="7">
    <source>
        <dbReference type="SAM" id="MobiDB-lite"/>
    </source>
</evidence>
<feature type="compositionally biased region" description="Basic residues" evidence="7">
    <location>
        <begin position="445"/>
        <end position="459"/>
    </location>
</feature>
<dbReference type="FunFam" id="2.60.120.10:FF:000033">
    <property type="entry name" value="Centromere protein C 1"/>
    <property type="match status" value="1"/>
</dbReference>
<evidence type="ECO:0000259" key="9">
    <source>
        <dbReference type="Pfam" id="PF15624"/>
    </source>
</evidence>
<dbReference type="STRING" id="98403.A0A151GW00"/>
<dbReference type="AlphaFoldDB" id="A0A151GW00"/>
<comment type="caution">
    <text evidence="10">The sequence shown here is derived from an EMBL/GenBank/DDBJ whole genome shotgun (WGS) entry which is preliminary data.</text>
</comment>
<protein>
    <recommendedName>
        <fullName evidence="6">CENP-C homolog</fullName>
    </recommendedName>
</protein>
<dbReference type="InterPro" id="IPR028386">
    <property type="entry name" value="CENP-C/Mif2/cnp3"/>
</dbReference>
<evidence type="ECO:0000256" key="3">
    <source>
        <dbReference type="ARBA" id="ARBA00023125"/>
    </source>
</evidence>
<feature type="compositionally biased region" description="Basic and acidic residues" evidence="7">
    <location>
        <begin position="126"/>
        <end position="145"/>
    </location>
</feature>
<dbReference type="GO" id="GO:0005634">
    <property type="term" value="C:nucleus"/>
    <property type="evidence" value="ECO:0007669"/>
    <property type="project" value="UniProtKB-SubCell"/>
</dbReference>
<name>A0A151GW00_DRECN</name>
<feature type="domain" description="Mif2/CENP-C cupin" evidence="8">
    <location>
        <begin position="527"/>
        <end position="611"/>
    </location>
</feature>
<gene>
    <name evidence="10" type="ORF">DCS_02420</name>
</gene>
<dbReference type="CDD" id="cd06993">
    <property type="entry name" value="cupin_CENP-C_C"/>
    <property type="match status" value="1"/>
</dbReference>
<evidence type="ECO:0000313" key="10">
    <source>
        <dbReference type="EMBL" id="KYK61278.1"/>
    </source>
</evidence>
<evidence type="ECO:0000313" key="11">
    <source>
        <dbReference type="Proteomes" id="UP000076580"/>
    </source>
</evidence>
<feature type="region of interest" description="Disordered" evidence="7">
    <location>
        <begin position="364"/>
        <end position="398"/>
    </location>
</feature>
<dbReference type="GeneID" id="63715063"/>
<feature type="compositionally biased region" description="Low complexity" evidence="7">
    <location>
        <begin position="298"/>
        <end position="312"/>
    </location>
</feature>
<feature type="region of interest" description="Disordered" evidence="7">
    <location>
        <begin position="1"/>
        <end position="342"/>
    </location>
</feature>
<dbReference type="InParanoid" id="A0A151GW00"/>
<feature type="region of interest" description="Disordered" evidence="7">
    <location>
        <begin position="436"/>
        <end position="464"/>
    </location>
</feature>
<dbReference type="RefSeq" id="XP_040660630.1">
    <property type="nucleotide sequence ID" value="XM_040799747.1"/>
</dbReference>
<evidence type="ECO:0000259" key="8">
    <source>
        <dbReference type="Pfam" id="PF11699"/>
    </source>
</evidence>
<accession>A0A151GW00</accession>
<evidence type="ECO:0000256" key="4">
    <source>
        <dbReference type="ARBA" id="ARBA00023242"/>
    </source>
</evidence>